<feature type="domain" description="6-hydroxymethylpterin diphosphokinase MptE-like" evidence="2">
    <location>
        <begin position="16"/>
        <end position="190"/>
    </location>
</feature>
<keyword evidence="1" id="KW-0175">Coiled coil</keyword>
<reference evidence="3 4" key="1">
    <citation type="submission" date="2018-07" db="EMBL/GenBank/DDBJ databases">
        <title>Campylobacter zealandensis sp. nov., isolated from birds and water in New Zealand.</title>
        <authorList>
            <person name="Wilkinson D.A."/>
            <person name="Biggs P.J."/>
            <person name="French N.P."/>
            <person name="Midwinter A.C."/>
        </authorList>
    </citation>
    <scope>NUCLEOTIDE SEQUENCE [LARGE SCALE GENOMIC DNA]</scope>
    <source>
        <strain evidence="3 4">B423b</strain>
    </source>
</reference>
<gene>
    <name evidence="3" type="ORF">DU473_00790</name>
</gene>
<evidence type="ECO:0000256" key="1">
    <source>
        <dbReference type="SAM" id="Coils"/>
    </source>
</evidence>
<sequence length="448" mass="51991">MKQGNDPEDGLIGIKHNLKHLSSMLSNSSLLDLIKARKDKMQNAIIVSTGPSLIKQLPLLKKYASKASIFCADSSYTILAKHGIKPDYVLSTERVLATSKFFDNDFKEFDQGILFILSTLTHPQTLNFIQSNPYRKYILTPKDMFFNNFQFKQILSLGQGHSVAHMCYDLALMLNHKNIILIGQDLAYSKEGNSHPKEYLYGAYDEQDPNDIKFELQTTAYGGKGLVYTQEIWNVFRITFEKNIAKNFHIKVYNCTEGGARIEGSIEQSFKTTCENLLKDTKNFKEIPTPSTAKQNEYLLKAYVKIKELLKQCNTFTDYLNKELKLLNNDFLNLKLEHDENLYQKLIQNIDEVKLKIDEIRNNHSSIYMAFYSTINQFEFNLAKIFVFNPINKEEVLAKKNLWIEDHLYLFTLIHSQMEILKNLLEQSINDLKNEFTIRNLEKRILKI</sequence>
<dbReference type="PANTHER" id="PTHR41786:SF1">
    <property type="entry name" value="6-HYDROXYMETHYLPTERIN DIPHOSPHOKINASE MPTE-LIKE DOMAIN-CONTAINING PROTEIN"/>
    <property type="match status" value="1"/>
</dbReference>
<dbReference type="PANTHER" id="PTHR41786">
    <property type="entry name" value="MOTILITY ACCESSORY FACTOR MAF"/>
    <property type="match status" value="1"/>
</dbReference>
<dbReference type="AlphaFoldDB" id="A0A4Q9JWJ1"/>
<dbReference type="Proteomes" id="UP000292583">
    <property type="component" value="Unassembled WGS sequence"/>
</dbReference>
<dbReference type="OrthoDB" id="8867611at2"/>
<protein>
    <submittedName>
        <fullName evidence="3">DUF115 domain-containing protein</fullName>
    </submittedName>
</protein>
<evidence type="ECO:0000313" key="4">
    <source>
        <dbReference type="Proteomes" id="UP000292583"/>
    </source>
</evidence>
<dbReference type="Pfam" id="PF01973">
    <property type="entry name" value="MptE-like"/>
    <property type="match status" value="1"/>
</dbReference>
<accession>A0A4Q9JWJ1</accession>
<organism evidence="3 4">
    <name type="scientific">Campylobacter novaezeelandiae</name>
    <dbReference type="NCBI Taxonomy" id="2267891"/>
    <lineage>
        <taxon>Bacteria</taxon>
        <taxon>Pseudomonadati</taxon>
        <taxon>Campylobacterota</taxon>
        <taxon>Epsilonproteobacteria</taxon>
        <taxon>Campylobacterales</taxon>
        <taxon>Campylobacteraceae</taxon>
        <taxon>Campylobacter</taxon>
    </lineage>
</organism>
<dbReference type="InterPro" id="IPR002826">
    <property type="entry name" value="MptE-like"/>
</dbReference>
<evidence type="ECO:0000259" key="2">
    <source>
        <dbReference type="Pfam" id="PF01973"/>
    </source>
</evidence>
<comment type="caution">
    <text evidence="3">The sequence shown here is derived from an EMBL/GenBank/DDBJ whole genome shotgun (WGS) entry which is preliminary data.</text>
</comment>
<proteinExistence type="predicted"/>
<dbReference type="EMBL" id="QPGR01000001">
    <property type="protein sequence ID" value="TBR82409.1"/>
    <property type="molecule type" value="Genomic_DNA"/>
</dbReference>
<feature type="coiled-coil region" evidence="1">
    <location>
        <begin position="336"/>
        <end position="363"/>
    </location>
</feature>
<evidence type="ECO:0000313" key="3">
    <source>
        <dbReference type="EMBL" id="TBR82409.1"/>
    </source>
</evidence>
<keyword evidence="4" id="KW-1185">Reference proteome</keyword>
<name>A0A4Q9JWJ1_9BACT</name>